<evidence type="ECO:0000313" key="2">
    <source>
        <dbReference type="Proteomes" id="UP000034774"/>
    </source>
</evidence>
<evidence type="ECO:0008006" key="3">
    <source>
        <dbReference type="Google" id="ProtNLM"/>
    </source>
</evidence>
<dbReference type="SUPFAM" id="SSF55729">
    <property type="entry name" value="Acyl-CoA N-acyltransferases (Nat)"/>
    <property type="match status" value="1"/>
</dbReference>
<proteinExistence type="predicted"/>
<dbReference type="Proteomes" id="UP000034774">
    <property type="component" value="Unassembled WGS sequence"/>
</dbReference>
<gene>
    <name evidence="1" type="ORF">UT17_C0002G0041</name>
</gene>
<dbReference type="EMBL" id="LBVU01000002">
    <property type="protein sequence ID" value="KKQ92378.1"/>
    <property type="molecule type" value="Genomic_DNA"/>
</dbReference>
<protein>
    <recommendedName>
        <fullName evidence="3">N-acetyltransferase domain-containing protein</fullName>
    </recommendedName>
</protein>
<accession>A0A0G0LKE3</accession>
<comment type="caution">
    <text evidence="1">The sequence shown here is derived from an EMBL/GenBank/DDBJ whole genome shotgun (WGS) entry which is preliminary data.</text>
</comment>
<dbReference type="AlphaFoldDB" id="A0A0G0LKE3"/>
<organism evidence="1 2">
    <name type="scientific">Candidatus Woesebacteria bacterium GW2011_GWB1_39_10</name>
    <dbReference type="NCBI Taxonomy" id="1618572"/>
    <lineage>
        <taxon>Bacteria</taxon>
        <taxon>Candidatus Woeseibacteriota</taxon>
    </lineage>
</organism>
<evidence type="ECO:0000313" key="1">
    <source>
        <dbReference type="EMBL" id="KKQ92378.1"/>
    </source>
</evidence>
<sequence length="360" mass="39668">MINMNKEILREQLINLETRNAGMKILNPGDLTSEKTADNVIKLLKAMYVEHGITKDKKKLVKDIEVGNVLSWFAQKDENFVATASLVKQDDGAWELGRAVSLDRGNGLGKRVILEALKFHLKNHSNEALIAEVRAADEFKQVPSGLATQKIFFGTINSILPITPFAIAPLFAHGDPLRNEQFILSASDIKPGKTISEKISDSINNRSTKGTIPRLQVIQTAPFRLAIPNDNGKKASQVASESVDFKGCSLFPVEVTDRNMPLIGMLSSRSDMVLCGVDRLLGNEGKPVVLIATLGFHGNILTGQSSELAPTEVSEVLPTEMRKDTQAIADKFSHIREAQLNEFRDGLHPYFRTDIIKLSL</sequence>
<dbReference type="InterPro" id="IPR016181">
    <property type="entry name" value="Acyl_CoA_acyltransferase"/>
</dbReference>
<name>A0A0G0LKE3_9BACT</name>
<dbReference type="STRING" id="1618572.UT17_C0002G0041"/>
<reference evidence="1 2" key="1">
    <citation type="journal article" date="2015" name="Nature">
        <title>rRNA introns, odd ribosomes, and small enigmatic genomes across a large radiation of phyla.</title>
        <authorList>
            <person name="Brown C.T."/>
            <person name="Hug L.A."/>
            <person name="Thomas B.C."/>
            <person name="Sharon I."/>
            <person name="Castelle C.J."/>
            <person name="Singh A."/>
            <person name="Wilkins M.J."/>
            <person name="Williams K.H."/>
            <person name="Banfield J.F."/>
        </authorList>
    </citation>
    <scope>NUCLEOTIDE SEQUENCE [LARGE SCALE GENOMIC DNA]</scope>
</reference>